<dbReference type="AlphaFoldDB" id="A0A6J4HJN4"/>
<dbReference type="EMBL" id="CADCTG010000087">
    <property type="protein sequence ID" value="CAA9224382.1"/>
    <property type="molecule type" value="Genomic_DNA"/>
</dbReference>
<evidence type="ECO:0000256" key="2">
    <source>
        <dbReference type="ARBA" id="ARBA00022691"/>
    </source>
</evidence>
<keyword evidence="3" id="KW-0479">Metal-binding</keyword>
<accession>A0A6J4HJN4</accession>
<dbReference type="SFLD" id="SFLDG01067">
    <property type="entry name" value="SPASM/twitch_domain_containing"/>
    <property type="match status" value="1"/>
</dbReference>
<dbReference type="GO" id="GO:0003824">
    <property type="term" value="F:catalytic activity"/>
    <property type="evidence" value="ECO:0007669"/>
    <property type="project" value="InterPro"/>
</dbReference>
<evidence type="ECO:0000256" key="4">
    <source>
        <dbReference type="ARBA" id="ARBA00023004"/>
    </source>
</evidence>
<organism evidence="7">
    <name type="scientific">uncultured Acetobacteraceae bacterium</name>
    <dbReference type="NCBI Taxonomy" id="169975"/>
    <lineage>
        <taxon>Bacteria</taxon>
        <taxon>Pseudomonadati</taxon>
        <taxon>Pseudomonadota</taxon>
        <taxon>Alphaproteobacteria</taxon>
        <taxon>Acetobacterales</taxon>
        <taxon>Acetobacteraceae</taxon>
        <taxon>environmental samples</taxon>
    </lineage>
</organism>
<feature type="non-terminal residue" evidence="7">
    <location>
        <position position="199"/>
    </location>
</feature>
<dbReference type="Pfam" id="PF04055">
    <property type="entry name" value="Radical_SAM"/>
    <property type="match status" value="1"/>
</dbReference>
<dbReference type="GO" id="GO:0046872">
    <property type="term" value="F:metal ion binding"/>
    <property type="evidence" value="ECO:0007669"/>
    <property type="project" value="UniProtKB-KW"/>
</dbReference>
<dbReference type="InterPro" id="IPR050377">
    <property type="entry name" value="Radical_SAM_PqqE_MftC-like"/>
</dbReference>
<gene>
    <name evidence="7" type="ORF">AVDCRST_MAG08-772</name>
</gene>
<dbReference type="PANTHER" id="PTHR11228:SF7">
    <property type="entry name" value="PQQA PEPTIDE CYCLASE"/>
    <property type="match status" value="1"/>
</dbReference>
<dbReference type="SFLD" id="SFLDS00029">
    <property type="entry name" value="Radical_SAM"/>
    <property type="match status" value="1"/>
</dbReference>
<sequence length="199" mass="22044">MVRQAPYAARLPLGPADRRTGSGNGWGFGLADGTGGRRVMTPAEIAAARPEPLPASGRTPLERARERMEATGQWHPRQSMGLRFSMGCVALEITQRCNLDCTLCYLSDHSEAVKDLPIEEVYRRIDMVRAHYGLNTDVQITGGDPTLRKRDELVAIVRRVRERGMRPALFTNGIKATRDLLAELCDNGLVDVAFHVDMD</sequence>
<reference evidence="7" key="1">
    <citation type="submission" date="2020-02" db="EMBL/GenBank/DDBJ databases">
        <authorList>
            <person name="Meier V. D."/>
        </authorList>
    </citation>
    <scope>NUCLEOTIDE SEQUENCE</scope>
    <source>
        <strain evidence="7">AVDCRST_MAG08</strain>
    </source>
</reference>
<dbReference type="GO" id="GO:0051536">
    <property type="term" value="F:iron-sulfur cluster binding"/>
    <property type="evidence" value="ECO:0007669"/>
    <property type="project" value="UniProtKB-KW"/>
</dbReference>
<proteinExistence type="predicted"/>
<keyword evidence="4" id="KW-0408">Iron</keyword>
<dbReference type="InterPro" id="IPR007197">
    <property type="entry name" value="rSAM"/>
</dbReference>
<evidence type="ECO:0000259" key="6">
    <source>
        <dbReference type="PROSITE" id="PS51918"/>
    </source>
</evidence>
<dbReference type="CDD" id="cd01335">
    <property type="entry name" value="Radical_SAM"/>
    <property type="match status" value="1"/>
</dbReference>
<protein>
    <submittedName>
        <fullName evidence="7">MoaA/NifB/PqqE family protein MJ0619</fullName>
    </submittedName>
</protein>
<evidence type="ECO:0000256" key="1">
    <source>
        <dbReference type="ARBA" id="ARBA00001966"/>
    </source>
</evidence>
<feature type="domain" description="Radical SAM core" evidence="6">
    <location>
        <begin position="83"/>
        <end position="199"/>
    </location>
</feature>
<keyword evidence="2" id="KW-0949">S-adenosyl-L-methionine</keyword>
<evidence type="ECO:0000256" key="3">
    <source>
        <dbReference type="ARBA" id="ARBA00022723"/>
    </source>
</evidence>
<dbReference type="InterPro" id="IPR013785">
    <property type="entry name" value="Aldolase_TIM"/>
</dbReference>
<evidence type="ECO:0000256" key="5">
    <source>
        <dbReference type="ARBA" id="ARBA00023014"/>
    </source>
</evidence>
<dbReference type="PROSITE" id="PS51918">
    <property type="entry name" value="RADICAL_SAM"/>
    <property type="match status" value="1"/>
</dbReference>
<dbReference type="PANTHER" id="PTHR11228">
    <property type="entry name" value="RADICAL SAM DOMAIN PROTEIN"/>
    <property type="match status" value="1"/>
</dbReference>
<evidence type="ECO:0000313" key="7">
    <source>
        <dbReference type="EMBL" id="CAA9224382.1"/>
    </source>
</evidence>
<keyword evidence="5" id="KW-0411">Iron-sulfur</keyword>
<comment type="cofactor">
    <cofactor evidence="1">
        <name>[4Fe-4S] cluster</name>
        <dbReference type="ChEBI" id="CHEBI:49883"/>
    </cofactor>
</comment>
<dbReference type="Gene3D" id="3.20.20.70">
    <property type="entry name" value="Aldolase class I"/>
    <property type="match status" value="1"/>
</dbReference>
<dbReference type="SUPFAM" id="SSF102114">
    <property type="entry name" value="Radical SAM enzymes"/>
    <property type="match status" value="1"/>
</dbReference>
<name>A0A6J4HJN4_9PROT</name>
<dbReference type="InterPro" id="IPR058240">
    <property type="entry name" value="rSAM_sf"/>
</dbReference>